<evidence type="ECO:0000313" key="1">
    <source>
        <dbReference type="EMBL" id="GBM86109.1"/>
    </source>
</evidence>
<keyword evidence="2" id="KW-1185">Reference proteome</keyword>
<accession>A0A4Y2J965</accession>
<dbReference type="Proteomes" id="UP000499080">
    <property type="component" value="Unassembled WGS sequence"/>
</dbReference>
<evidence type="ECO:0008006" key="3">
    <source>
        <dbReference type="Google" id="ProtNLM"/>
    </source>
</evidence>
<comment type="caution">
    <text evidence="1">The sequence shown here is derived from an EMBL/GenBank/DDBJ whole genome shotgun (WGS) entry which is preliminary data.</text>
</comment>
<gene>
    <name evidence="1" type="ORF">AVEN_122834_1</name>
</gene>
<name>A0A4Y2J965_ARAVE</name>
<protein>
    <recommendedName>
        <fullName evidence="3">Zinc finger BED domain-containing protein 5</fullName>
    </recommendedName>
</protein>
<evidence type="ECO:0000313" key="2">
    <source>
        <dbReference type="Proteomes" id="UP000499080"/>
    </source>
</evidence>
<sequence length="149" mass="16977">MEKWLKTGTLKRYASRTEIRTTVLAAMEITVDQQDNNHELRRPTDWPVQVDENTDVSDLSILLVIARYLKVNELEENLLLCYPLTKRCTGEDIFDAIQGYFCENGKDGGKSMPGCYKGLRGRIKIVAPHVTWSHCCIHRQSLAAKPLPD</sequence>
<reference evidence="1 2" key="1">
    <citation type="journal article" date="2019" name="Sci. Rep.">
        <title>Orb-weaving spider Araneus ventricosus genome elucidates the spidroin gene catalogue.</title>
        <authorList>
            <person name="Kono N."/>
            <person name="Nakamura H."/>
            <person name="Ohtoshi R."/>
            <person name="Moran D.A.P."/>
            <person name="Shinohara A."/>
            <person name="Yoshida Y."/>
            <person name="Fujiwara M."/>
            <person name="Mori M."/>
            <person name="Tomita M."/>
            <person name="Arakawa K."/>
        </authorList>
    </citation>
    <scope>NUCLEOTIDE SEQUENCE [LARGE SCALE GENOMIC DNA]</scope>
</reference>
<proteinExistence type="predicted"/>
<dbReference type="AlphaFoldDB" id="A0A4Y2J965"/>
<dbReference type="EMBL" id="BGPR01003286">
    <property type="protein sequence ID" value="GBM86109.1"/>
    <property type="molecule type" value="Genomic_DNA"/>
</dbReference>
<dbReference type="PANTHER" id="PTHR45913:SF19">
    <property type="entry name" value="LOW QUALITY PROTEIN: ZINC FINGER BED DOMAIN-CONTAINING PROTEIN 5-LIKE"/>
    <property type="match status" value="1"/>
</dbReference>
<dbReference type="OrthoDB" id="6435379at2759"/>
<organism evidence="1 2">
    <name type="scientific">Araneus ventricosus</name>
    <name type="common">Orbweaver spider</name>
    <name type="synonym">Epeira ventricosa</name>
    <dbReference type="NCBI Taxonomy" id="182803"/>
    <lineage>
        <taxon>Eukaryota</taxon>
        <taxon>Metazoa</taxon>
        <taxon>Ecdysozoa</taxon>
        <taxon>Arthropoda</taxon>
        <taxon>Chelicerata</taxon>
        <taxon>Arachnida</taxon>
        <taxon>Araneae</taxon>
        <taxon>Araneomorphae</taxon>
        <taxon>Entelegynae</taxon>
        <taxon>Araneoidea</taxon>
        <taxon>Araneidae</taxon>
        <taxon>Araneus</taxon>
    </lineage>
</organism>
<dbReference type="PANTHER" id="PTHR45913">
    <property type="entry name" value="EPM2A-INTERACTING PROTEIN 1"/>
    <property type="match status" value="1"/>
</dbReference>